<dbReference type="AlphaFoldDB" id="A0A8X6NE43"/>
<dbReference type="EMBL" id="BMAW01008796">
    <property type="protein sequence ID" value="GFT10359.1"/>
    <property type="molecule type" value="Genomic_DNA"/>
</dbReference>
<comment type="caution">
    <text evidence="1">The sequence shown here is derived from an EMBL/GenBank/DDBJ whole genome shotgun (WGS) entry which is preliminary data.</text>
</comment>
<gene>
    <name evidence="1" type="ORF">NPIL_413991</name>
</gene>
<reference evidence="1" key="1">
    <citation type="submission" date="2020-08" db="EMBL/GenBank/DDBJ databases">
        <title>Multicomponent nature underlies the extraordinary mechanical properties of spider dragline silk.</title>
        <authorList>
            <person name="Kono N."/>
            <person name="Nakamura H."/>
            <person name="Mori M."/>
            <person name="Yoshida Y."/>
            <person name="Ohtoshi R."/>
            <person name="Malay A.D."/>
            <person name="Moran D.A.P."/>
            <person name="Tomita M."/>
            <person name="Numata K."/>
            <person name="Arakawa K."/>
        </authorList>
    </citation>
    <scope>NUCLEOTIDE SEQUENCE</scope>
</reference>
<organism evidence="1 2">
    <name type="scientific">Nephila pilipes</name>
    <name type="common">Giant wood spider</name>
    <name type="synonym">Nephila maculata</name>
    <dbReference type="NCBI Taxonomy" id="299642"/>
    <lineage>
        <taxon>Eukaryota</taxon>
        <taxon>Metazoa</taxon>
        <taxon>Ecdysozoa</taxon>
        <taxon>Arthropoda</taxon>
        <taxon>Chelicerata</taxon>
        <taxon>Arachnida</taxon>
        <taxon>Araneae</taxon>
        <taxon>Araneomorphae</taxon>
        <taxon>Entelegynae</taxon>
        <taxon>Araneoidea</taxon>
        <taxon>Nephilidae</taxon>
        <taxon>Nephila</taxon>
    </lineage>
</organism>
<evidence type="ECO:0000313" key="2">
    <source>
        <dbReference type="Proteomes" id="UP000887013"/>
    </source>
</evidence>
<name>A0A8X6NE43_NEPPI</name>
<keyword evidence="2" id="KW-1185">Reference proteome</keyword>
<sequence>MNRKLWKCCGKTFSDFTKYYAHVFIVHTKNADYKGTDATNSSNHTTLRESADSGLKQIKVTKNTRGMYKYKKDISFVDSNDSDRI</sequence>
<proteinExistence type="predicted"/>
<accession>A0A8X6NE43</accession>
<dbReference type="Proteomes" id="UP000887013">
    <property type="component" value="Unassembled WGS sequence"/>
</dbReference>
<protein>
    <submittedName>
        <fullName evidence="1">Uncharacterized protein</fullName>
    </submittedName>
</protein>
<feature type="non-terminal residue" evidence="1">
    <location>
        <position position="85"/>
    </location>
</feature>
<evidence type="ECO:0000313" key="1">
    <source>
        <dbReference type="EMBL" id="GFT10359.1"/>
    </source>
</evidence>